<dbReference type="EMBL" id="UYWY01020120">
    <property type="protein sequence ID" value="VDM40567.1"/>
    <property type="molecule type" value="Genomic_DNA"/>
</dbReference>
<dbReference type="Pfam" id="PF13499">
    <property type="entry name" value="EF-hand_7"/>
    <property type="match status" value="1"/>
</dbReference>
<dbReference type="PANTHER" id="PTHR13025">
    <property type="entry name" value="EF-HAND DOMAIN-CONTAINING PROTEIN D"/>
    <property type="match status" value="1"/>
</dbReference>
<evidence type="ECO:0000256" key="2">
    <source>
        <dbReference type="ARBA" id="ARBA00022737"/>
    </source>
</evidence>
<reference evidence="7" key="1">
    <citation type="submission" date="2016-06" db="UniProtKB">
        <authorList>
            <consortium name="WormBaseParasite"/>
        </authorList>
    </citation>
    <scope>IDENTIFICATION</scope>
</reference>
<dbReference type="SUPFAM" id="SSF47473">
    <property type="entry name" value="EF-hand"/>
    <property type="match status" value="1"/>
</dbReference>
<evidence type="ECO:0000256" key="1">
    <source>
        <dbReference type="ARBA" id="ARBA00022723"/>
    </source>
</evidence>
<dbReference type="InterPro" id="IPR002048">
    <property type="entry name" value="EF_hand_dom"/>
</dbReference>
<dbReference type="FunFam" id="1.10.238.10:FF:000112">
    <property type="entry name" value="EF-hand domain family, member D2"/>
    <property type="match status" value="1"/>
</dbReference>
<dbReference type="PROSITE" id="PS50222">
    <property type="entry name" value="EF_HAND_2"/>
    <property type="match status" value="2"/>
</dbReference>
<feature type="domain" description="EF-hand" evidence="4">
    <location>
        <begin position="108"/>
        <end position="143"/>
    </location>
</feature>
<dbReference type="WBParaSite" id="TCNE_0000924601-mRNA-1">
    <property type="protein sequence ID" value="TCNE_0000924601-mRNA-1"/>
    <property type="gene ID" value="TCNE_0000924601"/>
</dbReference>
<accession>A0A183UL76</accession>
<evidence type="ECO:0000259" key="4">
    <source>
        <dbReference type="PROSITE" id="PS50222"/>
    </source>
</evidence>
<dbReference type="Gene3D" id="1.10.238.10">
    <property type="entry name" value="EF-hand"/>
    <property type="match status" value="1"/>
</dbReference>
<dbReference type="InterPro" id="IPR018247">
    <property type="entry name" value="EF_Hand_1_Ca_BS"/>
</dbReference>
<gene>
    <name evidence="5" type="ORF">TCNE_LOCUS9246</name>
</gene>
<dbReference type="SMART" id="SM00054">
    <property type="entry name" value="EFh"/>
    <property type="match status" value="2"/>
</dbReference>
<dbReference type="InterPro" id="IPR011992">
    <property type="entry name" value="EF-hand-dom_pair"/>
</dbReference>
<dbReference type="Proteomes" id="UP000050794">
    <property type="component" value="Unassembled WGS sequence"/>
</dbReference>
<proteinExistence type="predicted"/>
<reference evidence="5 6" key="2">
    <citation type="submission" date="2018-11" db="EMBL/GenBank/DDBJ databases">
        <authorList>
            <consortium name="Pathogen Informatics"/>
        </authorList>
    </citation>
    <scope>NUCLEOTIDE SEQUENCE [LARGE SCALE GENOMIC DNA]</scope>
</reference>
<keyword evidence="2" id="KW-0677">Repeat</keyword>
<name>A0A183UL76_TOXCA</name>
<keyword evidence="6" id="KW-1185">Reference proteome</keyword>
<dbReference type="InterPro" id="IPR040365">
    <property type="entry name" value="EFHD1/2"/>
</dbReference>
<keyword evidence="3" id="KW-0106">Calcium</keyword>
<evidence type="ECO:0000313" key="7">
    <source>
        <dbReference type="WBParaSite" id="TCNE_0000924601-mRNA-1"/>
    </source>
</evidence>
<sequence length="191" mass="21598">MVPINGLVVLSQHGTHSWPSGSWRINATKACEQLSDSMKQYFESAHISGVAVEPVKAPKVSLYSEFHEFSRKQIKYFTETFKRFDEDGDSFIDFDELKRMMEKLGEAQTHIALKGILKLVDEDHDGKVSLREFLLIFRYAATGQLSCSEVFNELAQSVDVTKEGVQGAAGFFQAKVCFHRSDSIDLLMKFC</sequence>
<evidence type="ECO:0000313" key="5">
    <source>
        <dbReference type="EMBL" id="VDM40567.1"/>
    </source>
</evidence>
<feature type="domain" description="EF-hand" evidence="4">
    <location>
        <begin position="72"/>
        <end position="107"/>
    </location>
</feature>
<evidence type="ECO:0000256" key="3">
    <source>
        <dbReference type="ARBA" id="ARBA00022837"/>
    </source>
</evidence>
<dbReference type="CDD" id="cd00051">
    <property type="entry name" value="EFh"/>
    <property type="match status" value="1"/>
</dbReference>
<dbReference type="AlphaFoldDB" id="A0A183UL76"/>
<protein>
    <submittedName>
        <fullName evidence="7">EF-hand domain-containing protein</fullName>
    </submittedName>
</protein>
<evidence type="ECO:0000313" key="6">
    <source>
        <dbReference type="Proteomes" id="UP000050794"/>
    </source>
</evidence>
<dbReference type="GO" id="GO:0005509">
    <property type="term" value="F:calcium ion binding"/>
    <property type="evidence" value="ECO:0007669"/>
    <property type="project" value="InterPro"/>
</dbReference>
<dbReference type="PROSITE" id="PS00018">
    <property type="entry name" value="EF_HAND_1"/>
    <property type="match status" value="1"/>
</dbReference>
<dbReference type="PANTHER" id="PTHR13025:SF6">
    <property type="entry name" value="EF-HAND DOMAIN-CONTAINING PROTEIN-RELATED"/>
    <property type="match status" value="1"/>
</dbReference>
<organism evidence="6 7">
    <name type="scientific">Toxocara canis</name>
    <name type="common">Canine roundworm</name>
    <dbReference type="NCBI Taxonomy" id="6265"/>
    <lineage>
        <taxon>Eukaryota</taxon>
        <taxon>Metazoa</taxon>
        <taxon>Ecdysozoa</taxon>
        <taxon>Nematoda</taxon>
        <taxon>Chromadorea</taxon>
        <taxon>Rhabditida</taxon>
        <taxon>Spirurina</taxon>
        <taxon>Ascaridomorpha</taxon>
        <taxon>Ascaridoidea</taxon>
        <taxon>Toxocaridae</taxon>
        <taxon>Toxocara</taxon>
    </lineage>
</organism>
<keyword evidence="1" id="KW-0479">Metal-binding</keyword>